<dbReference type="AlphaFoldDB" id="A0A0A8ZPJ8"/>
<dbReference type="EMBL" id="GBRH01257174">
    <property type="protein sequence ID" value="JAD40721.1"/>
    <property type="molecule type" value="Transcribed_RNA"/>
</dbReference>
<protein>
    <submittedName>
        <fullName evidence="1">Uncharacterized protein</fullName>
    </submittedName>
</protein>
<accession>A0A0A8ZPJ8</accession>
<reference evidence="1" key="1">
    <citation type="submission" date="2014-09" db="EMBL/GenBank/DDBJ databases">
        <authorList>
            <person name="Magalhaes I.L.F."/>
            <person name="Oliveira U."/>
            <person name="Santos F.R."/>
            <person name="Vidigal T.H.D.A."/>
            <person name="Brescovit A.D."/>
            <person name="Santos A.J."/>
        </authorList>
    </citation>
    <scope>NUCLEOTIDE SEQUENCE</scope>
    <source>
        <tissue evidence="1">Shoot tissue taken approximately 20 cm above the soil surface</tissue>
    </source>
</reference>
<reference evidence="1" key="2">
    <citation type="journal article" date="2015" name="Data Brief">
        <title>Shoot transcriptome of the giant reed, Arundo donax.</title>
        <authorList>
            <person name="Barrero R.A."/>
            <person name="Guerrero F.D."/>
            <person name="Moolhuijzen P."/>
            <person name="Goolsby J.A."/>
            <person name="Tidwell J."/>
            <person name="Bellgard S.E."/>
            <person name="Bellgard M.I."/>
        </authorList>
    </citation>
    <scope>NUCLEOTIDE SEQUENCE</scope>
    <source>
        <tissue evidence="1">Shoot tissue taken approximately 20 cm above the soil surface</tissue>
    </source>
</reference>
<proteinExistence type="predicted"/>
<evidence type="ECO:0000313" key="1">
    <source>
        <dbReference type="EMBL" id="JAD40721.1"/>
    </source>
</evidence>
<sequence length="19" mass="1975">MTVPDPAAILHSCSLLPLP</sequence>
<name>A0A0A8ZPJ8_ARUDO</name>
<organism evidence="1">
    <name type="scientific">Arundo donax</name>
    <name type="common">Giant reed</name>
    <name type="synonym">Donax arundinaceus</name>
    <dbReference type="NCBI Taxonomy" id="35708"/>
    <lineage>
        <taxon>Eukaryota</taxon>
        <taxon>Viridiplantae</taxon>
        <taxon>Streptophyta</taxon>
        <taxon>Embryophyta</taxon>
        <taxon>Tracheophyta</taxon>
        <taxon>Spermatophyta</taxon>
        <taxon>Magnoliopsida</taxon>
        <taxon>Liliopsida</taxon>
        <taxon>Poales</taxon>
        <taxon>Poaceae</taxon>
        <taxon>PACMAD clade</taxon>
        <taxon>Arundinoideae</taxon>
        <taxon>Arundineae</taxon>
        <taxon>Arundo</taxon>
    </lineage>
</organism>